<keyword evidence="7 10" id="KW-0472">Membrane</keyword>
<gene>
    <name evidence="12" type="ORF">MGAL_10B034326</name>
</gene>
<dbReference type="PANTHER" id="PTHR24026:SF126">
    <property type="entry name" value="PROTOCADHERIN FAT 4"/>
    <property type="match status" value="1"/>
</dbReference>
<evidence type="ECO:0000256" key="7">
    <source>
        <dbReference type="ARBA" id="ARBA00023136"/>
    </source>
</evidence>
<evidence type="ECO:0000256" key="2">
    <source>
        <dbReference type="ARBA" id="ARBA00022692"/>
    </source>
</evidence>
<feature type="transmembrane region" description="Helical" evidence="10">
    <location>
        <begin position="1767"/>
        <end position="1790"/>
    </location>
</feature>
<feature type="domain" description="Cadherin" evidence="11">
    <location>
        <begin position="1417"/>
        <end position="1529"/>
    </location>
</feature>
<dbReference type="Proteomes" id="UP000596742">
    <property type="component" value="Unassembled WGS sequence"/>
</dbReference>
<evidence type="ECO:0000256" key="6">
    <source>
        <dbReference type="ARBA" id="ARBA00022989"/>
    </source>
</evidence>
<feature type="domain" description="Cadherin" evidence="11">
    <location>
        <begin position="372"/>
        <end position="565"/>
    </location>
</feature>
<feature type="domain" description="Cadherin" evidence="11">
    <location>
        <begin position="1642"/>
        <end position="1754"/>
    </location>
</feature>
<dbReference type="OrthoDB" id="6252479at2759"/>
<evidence type="ECO:0000313" key="13">
    <source>
        <dbReference type="Proteomes" id="UP000596742"/>
    </source>
</evidence>
<feature type="domain" description="Cadherin" evidence="11">
    <location>
        <begin position="566"/>
        <end position="665"/>
    </location>
</feature>
<evidence type="ECO:0000256" key="9">
    <source>
        <dbReference type="SAM" id="MobiDB-lite"/>
    </source>
</evidence>
<dbReference type="PANTHER" id="PTHR24026">
    <property type="entry name" value="FAT ATYPICAL CADHERIN-RELATED"/>
    <property type="match status" value="1"/>
</dbReference>
<comment type="caution">
    <text evidence="12">The sequence shown here is derived from an EMBL/GenBank/DDBJ whole genome shotgun (WGS) entry which is preliminary data.</text>
</comment>
<evidence type="ECO:0000256" key="1">
    <source>
        <dbReference type="ARBA" id="ARBA00004167"/>
    </source>
</evidence>
<reference evidence="12" key="1">
    <citation type="submission" date="2018-11" db="EMBL/GenBank/DDBJ databases">
        <authorList>
            <person name="Alioto T."/>
            <person name="Alioto T."/>
        </authorList>
    </citation>
    <scope>NUCLEOTIDE SEQUENCE</scope>
</reference>
<feature type="domain" description="Cadherin" evidence="11">
    <location>
        <begin position="310"/>
        <end position="371"/>
    </location>
</feature>
<protein>
    <submittedName>
        <fullName evidence="12">Protocadherin Fat 4</fullName>
    </submittedName>
</protein>
<feature type="domain" description="Cadherin" evidence="11">
    <location>
        <begin position="1319"/>
        <end position="1417"/>
    </location>
</feature>
<dbReference type="GO" id="GO:0005509">
    <property type="term" value="F:calcium ion binding"/>
    <property type="evidence" value="ECO:0007669"/>
    <property type="project" value="UniProtKB-UniRule"/>
</dbReference>
<keyword evidence="3" id="KW-0732">Signal</keyword>
<keyword evidence="5 8" id="KW-0106">Calcium</keyword>
<dbReference type="FunFam" id="2.60.40.60:FF:000021">
    <property type="entry name" value="FAT atypical cadherin 1"/>
    <property type="match status" value="1"/>
</dbReference>
<keyword evidence="2 10" id="KW-0812">Transmembrane</keyword>
<feature type="region of interest" description="Disordered" evidence="9">
    <location>
        <begin position="1827"/>
        <end position="1889"/>
    </location>
</feature>
<dbReference type="SUPFAM" id="SSF49313">
    <property type="entry name" value="Cadherin-like"/>
    <property type="match status" value="13"/>
</dbReference>
<organism evidence="12 13">
    <name type="scientific">Mytilus galloprovincialis</name>
    <name type="common">Mediterranean mussel</name>
    <dbReference type="NCBI Taxonomy" id="29158"/>
    <lineage>
        <taxon>Eukaryota</taxon>
        <taxon>Metazoa</taxon>
        <taxon>Spiralia</taxon>
        <taxon>Lophotrochozoa</taxon>
        <taxon>Mollusca</taxon>
        <taxon>Bivalvia</taxon>
        <taxon>Autobranchia</taxon>
        <taxon>Pteriomorphia</taxon>
        <taxon>Mytilida</taxon>
        <taxon>Mytiloidea</taxon>
        <taxon>Mytilidae</taxon>
        <taxon>Mytilinae</taxon>
        <taxon>Mytilus</taxon>
    </lineage>
</organism>
<proteinExistence type="predicted"/>
<dbReference type="GO" id="GO:0005886">
    <property type="term" value="C:plasma membrane"/>
    <property type="evidence" value="ECO:0007669"/>
    <property type="project" value="UniProtKB-SubCell"/>
</dbReference>
<dbReference type="PRINTS" id="PR00205">
    <property type="entry name" value="CADHERIN"/>
</dbReference>
<keyword evidence="6 10" id="KW-1133">Transmembrane helix</keyword>
<feature type="domain" description="Cadherin" evidence="11">
    <location>
        <begin position="977"/>
        <end position="1081"/>
    </location>
</feature>
<dbReference type="InterPro" id="IPR015919">
    <property type="entry name" value="Cadherin-like_sf"/>
</dbReference>
<dbReference type="Gene3D" id="2.60.40.60">
    <property type="entry name" value="Cadherins"/>
    <property type="match status" value="13"/>
</dbReference>
<dbReference type="PROSITE" id="PS50268">
    <property type="entry name" value="CADHERIN_2"/>
    <property type="match status" value="13"/>
</dbReference>
<feature type="domain" description="Cadherin" evidence="11">
    <location>
        <begin position="1202"/>
        <end position="1311"/>
    </location>
</feature>
<comment type="subcellular location">
    <subcellularLocation>
        <location evidence="1">Membrane</location>
        <topology evidence="1">Single-pass membrane protein</topology>
    </subcellularLocation>
</comment>
<feature type="compositionally biased region" description="Low complexity" evidence="9">
    <location>
        <begin position="6"/>
        <end position="20"/>
    </location>
</feature>
<evidence type="ECO:0000256" key="3">
    <source>
        <dbReference type="ARBA" id="ARBA00022729"/>
    </source>
</evidence>
<feature type="region of interest" description="Disordered" evidence="9">
    <location>
        <begin position="1"/>
        <end position="20"/>
    </location>
</feature>
<dbReference type="FunFam" id="2.60.40.60:FF:000181">
    <property type="entry name" value="Predicted protein"/>
    <property type="match status" value="1"/>
</dbReference>
<name>A0A8B6E396_MYTGA</name>
<dbReference type="InterPro" id="IPR020894">
    <property type="entry name" value="Cadherin_CS"/>
</dbReference>
<keyword evidence="4" id="KW-0677">Repeat</keyword>
<dbReference type="FunFam" id="2.60.40.60:FF:000020">
    <property type="entry name" value="Dachsous cadherin-related 1b"/>
    <property type="match status" value="2"/>
</dbReference>
<feature type="domain" description="Cadherin" evidence="11">
    <location>
        <begin position="1530"/>
        <end position="1641"/>
    </location>
</feature>
<dbReference type="PROSITE" id="PS00232">
    <property type="entry name" value="CADHERIN_1"/>
    <property type="match status" value="2"/>
</dbReference>
<dbReference type="EMBL" id="UYJE01004483">
    <property type="protein sequence ID" value="VDI28399.1"/>
    <property type="molecule type" value="Genomic_DNA"/>
</dbReference>
<evidence type="ECO:0000256" key="8">
    <source>
        <dbReference type="PROSITE-ProRule" id="PRU00043"/>
    </source>
</evidence>
<feature type="domain" description="Cadherin" evidence="11">
    <location>
        <begin position="1082"/>
        <end position="1197"/>
    </location>
</feature>
<feature type="domain" description="Cadherin" evidence="11">
    <location>
        <begin position="886"/>
        <end position="976"/>
    </location>
</feature>
<feature type="domain" description="Cadherin" evidence="11">
    <location>
        <begin position="770"/>
        <end position="873"/>
    </location>
</feature>
<evidence type="ECO:0000256" key="4">
    <source>
        <dbReference type="ARBA" id="ARBA00022737"/>
    </source>
</evidence>
<dbReference type="GO" id="GO:0007156">
    <property type="term" value="P:homophilic cell adhesion via plasma membrane adhesion molecules"/>
    <property type="evidence" value="ECO:0007669"/>
    <property type="project" value="InterPro"/>
</dbReference>
<evidence type="ECO:0000313" key="12">
    <source>
        <dbReference type="EMBL" id="VDI28399.1"/>
    </source>
</evidence>
<accession>A0A8B6E396</accession>
<evidence type="ECO:0000256" key="10">
    <source>
        <dbReference type="SAM" id="Phobius"/>
    </source>
</evidence>
<evidence type="ECO:0000259" key="11">
    <source>
        <dbReference type="PROSITE" id="PS50268"/>
    </source>
</evidence>
<dbReference type="CDD" id="cd11304">
    <property type="entry name" value="Cadherin_repeat"/>
    <property type="match status" value="13"/>
</dbReference>
<dbReference type="SMART" id="SM00112">
    <property type="entry name" value="CA"/>
    <property type="match status" value="13"/>
</dbReference>
<evidence type="ECO:0000256" key="5">
    <source>
        <dbReference type="ARBA" id="ARBA00022837"/>
    </source>
</evidence>
<keyword evidence="13" id="KW-1185">Reference proteome</keyword>
<dbReference type="InterPro" id="IPR002126">
    <property type="entry name" value="Cadherin-like_dom"/>
</dbReference>
<dbReference type="FunFam" id="2.60.40.60:FF:000033">
    <property type="entry name" value="FAT atypical cadherin 1"/>
    <property type="match status" value="1"/>
</dbReference>
<dbReference type="Pfam" id="PF00028">
    <property type="entry name" value="Cadherin"/>
    <property type="match status" value="7"/>
</dbReference>
<feature type="domain" description="Cadherin" evidence="11">
    <location>
        <begin position="666"/>
        <end position="769"/>
    </location>
</feature>
<sequence length="1910" mass="209211">MDTTTEEPTTTEIETTTTAQVPTTVQPSQCLDNVEGVNRTDATLDEECGAYSGTAKCIIPNSACTKIDSTWICRCSQGYAKNNGVCTQLPSELFTSKQSSLNLLESSQPGDQVTKIDFTEVQGLYKTKPVAEIIGQNSDVFRVQTVNTEMVIIALDKDLTKPKYEIFVVVSVTADGIVIRDFRHITITVNKDSVIREEIFIMDGTLKDSVVGLVCQSCLLFENMTKIDRDNIVTVQNDGVIITSKTINLNSIQGSTTIAYSTYVEIQQQFTSVTRANITIHIIRAEFECELPEDSVANTVVGNLKLNNPFSIDSSSEFQISGLSLTLGSVVLDYIEQSKVMKTLSISISDYTFDTTIMINVQDVNDKSPIFIAKPYNFFTLESAYPGLIVGVVSATDPDTNSDLKFIISPPDKLKINEYGIITIQSGFDSNTTSYNATVTVTDGLHPVTEFVTVEIEQATTSNLQNKFVGSISENQNTSRVIATVYITDYNNYKFTDRSAIKDFSIDLHTGQVKNERGFDREKETEREFKYTIVANEKDALKCSLVVIGEITITVTDLNDEPPVFDSHSYKATVSENAINEKLMVVPEISTTDKDLVSTVAYSISTNTNRFAIDSSTGTITTKLGLDREVDDHLTVEVVATDGANSATATVTVQVLDKNDNTPQFNSGQSSMTVHESSSIGASIGRINATDSDEGKNAEITFDLVSNDGGPFRINQTTGEITVTGKLDRESSETYGVSVFARDNGISIRSSSMSVTITVLDENDNPPVFTIDELKVEFEENKDCSNQIATVSATDADKAGTINSQITYSLLSGTQHFTLDSSGILKCKSTLDYEDKSFYQITVKAQDNGSPQLNSTQNVTINIKDVNDNAPIFESPPTAITIRYLSTATGRVIEVFKVNDEDSGENSRVTFSISGPAAEFLNIDSINGILRTKSDKDDGAYALQVIAMDHGNPPKETTTSVTVTVDKQNSNQRIQFTQQVINMTVKENHPIGPLLDSDVSSNVTKPSTVTLKYEIIGNSSDLAFAVNLDSGLVTLSKPVDRETTDIHEFVVRAKNQAQPTESDLALVRVHIQDENDNTPTFVRSAYFFRVNENEDISTVVAPQNIEIVARDIDIGDNAVIEFQLSGDGVYAECSSAFSLKNERENTRSIQLSKKVDYEVLKKCEFSIEAYNPNNRTMSTSVSVTVDILDYNDNKPVFTGQSSSNVFIVDLLEDTTINDPQNFGTVKDADSGANGDIDLTVTNGDCWVAVTKVQGTGEMILRLKENANIDYESGLRQQDCIIKASDKGKTSLSSTVTLSMILIDVNDNRPVIANPHINKSVSRDADVGNTIIVNSIPATDADSGENSKLGYSIQASEHYLKFAIDADTGKITLNSPLLSVQKDKITIEVIVSDKGAIQLSATATVTIHILDENPRPYFSQSETLHIKEHVPQLNGILSTVTAFDRRSGDALNVIVHIHLTQHEVKDIIIENTTGTIKFKNIDSVLDREGESHGKVIIGVIATDKGSPPKKSKTMPFTIDIVDINDQSPAFEKLAYAFKIPQNAPEGTTIGTVTAIDLDEDPITLYNISIRDNGGYDRNVITIDEMTGKITTSGNLTIRSGQNAIIKGVVFAQDANDTAKSLANSNFEITVEYDYNNKHAPVFQNTPYATVINWNLAAGSPITEVNATDADTGRNSEVTYSITDNSKREFFTVNNDGVISLAYQLDSSLGNDNTVKINLTIIAKDNGIIPKSSTTIVQIRITGENPGVCIQGAEHSKETKELEDERQNWSLAVYVLVGLLCISIVVSFFFVYKWRTSSPVIGAPEDTTNKKTYFENMEYDELERRKTVEYSQSNQAFEPPRKDINFTDQDPYQKPYAQAGGASFKTSPYDEPIPDLKASSDEPKPDYPVYDWESKATKVLPPVVPSSFGSSS</sequence>